<protein>
    <submittedName>
        <fullName evidence="1">Uncharacterized protein</fullName>
    </submittedName>
</protein>
<organism evidence="1 2">
    <name type="scientific">Deinococcus caeni</name>
    <dbReference type="NCBI Taxonomy" id="569127"/>
    <lineage>
        <taxon>Bacteria</taxon>
        <taxon>Thermotogati</taxon>
        <taxon>Deinococcota</taxon>
        <taxon>Deinococci</taxon>
        <taxon>Deinococcales</taxon>
        <taxon>Deinococcaceae</taxon>
        <taxon>Deinococcus</taxon>
    </lineage>
</organism>
<proteinExistence type="predicted"/>
<evidence type="ECO:0000313" key="1">
    <source>
        <dbReference type="EMBL" id="GAA5441734.1"/>
    </source>
</evidence>
<dbReference type="RefSeq" id="WP_345447519.1">
    <property type="nucleotide sequence ID" value="NZ_BAABQU010000073.1"/>
</dbReference>
<name>A0ABP9UK28_9DEIO</name>
<keyword evidence="2" id="KW-1185">Reference proteome</keyword>
<dbReference type="Proteomes" id="UP001423409">
    <property type="component" value="Unassembled WGS sequence"/>
</dbReference>
<accession>A0ABP9UK28</accession>
<sequence>MLLGSTSPATTCQNPGKTFDDSGVPFIRTLTGQRILKADCTLGAFLGVITLQAVTVDGEPAGRWGLRDAVHLHIADPIRLTDPIPCRGALGFFCPDDTVQERVRRRLAAQGVTLRPTAPETEGRGPMLLRVAHANAGRWITVTQLRDLLGMEETRHYAKQAAYLQRTGRLDRQHAADHRPDRPRFEYRFRAWPQTPALRATTELEAGTDASEAARTARYQQTVTRRRAAITAAAAQILAVLRAAPGPVPEQDLLAAVPHLSVTAARETLTYLVHETQDALMITATTRRARATTYDTDSVYFADNPGLHRIAGSTSGTRSAPTRFARIERALQPIQSESV</sequence>
<reference evidence="1 2" key="1">
    <citation type="submission" date="2024-02" db="EMBL/GenBank/DDBJ databases">
        <title>Deinococcus caeni NBRC 101312.</title>
        <authorList>
            <person name="Ichikawa N."/>
            <person name="Katano-Makiyama Y."/>
            <person name="Hidaka K."/>
        </authorList>
    </citation>
    <scope>NUCLEOTIDE SEQUENCE [LARGE SCALE GENOMIC DNA]</scope>
    <source>
        <strain evidence="1 2">NBRC 101312</strain>
    </source>
</reference>
<dbReference type="EMBL" id="BAABQU010000073">
    <property type="protein sequence ID" value="GAA5441734.1"/>
    <property type="molecule type" value="Genomic_DNA"/>
</dbReference>
<gene>
    <name evidence="1" type="ORF">Dcae01_03274</name>
</gene>
<comment type="caution">
    <text evidence="1">The sequence shown here is derived from an EMBL/GenBank/DDBJ whole genome shotgun (WGS) entry which is preliminary data.</text>
</comment>
<evidence type="ECO:0000313" key="2">
    <source>
        <dbReference type="Proteomes" id="UP001423409"/>
    </source>
</evidence>